<evidence type="ECO:0000256" key="1">
    <source>
        <dbReference type="SAM" id="MobiDB-lite"/>
    </source>
</evidence>
<feature type="compositionally biased region" description="Polar residues" evidence="1">
    <location>
        <begin position="598"/>
        <end position="612"/>
    </location>
</feature>
<feature type="compositionally biased region" description="Basic residues" evidence="1">
    <location>
        <begin position="634"/>
        <end position="650"/>
    </location>
</feature>
<dbReference type="GeneID" id="27330334"/>
<evidence type="ECO:0000313" key="2">
    <source>
        <dbReference type="EMBL" id="KIW18962.1"/>
    </source>
</evidence>
<feature type="region of interest" description="Disordered" evidence="1">
    <location>
        <begin position="443"/>
        <end position="467"/>
    </location>
</feature>
<reference evidence="2 3" key="1">
    <citation type="submission" date="2015-01" db="EMBL/GenBank/DDBJ databases">
        <title>The Genome Sequence of Exophiala spinifera CBS89968.</title>
        <authorList>
            <consortium name="The Broad Institute Genomics Platform"/>
            <person name="Cuomo C."/>
            <person name="de Hoog S."/>
            <person name="Gorbushina A."/>
            <person name="Stielow B."/>
            <person name="Teixiera M."/>
            <person name="Abouelleil A."/>
            <person name="Chapman S.B."/>
            <person name="Priest M."/>
            <person name="Young S.K."/>
            <person name="Wortman J."/>
            <person name="Nusbaum C."/>
            <person name="Birren B."/>
        </authorList>
    </citation>
    <scope>NUCLEOTIDE SEQUENCE [LARGE SCALE GENOMIC DNA]</scope>
    <source>
        <strain evidence="2 3">CBS 89968</strain>
    </source>
</reference>
<dbReference type="EMBL" id="KN847493">
    <property type="protein sequence ID" value="KIW18962.1"/>
    <property type="molecule type" value="Genomic_DNA"/>
</dbReference>
<evidence type="ECO:0000313" key="3">
    <source>
        <dbReference type="Proteomes" id="UP000053328"/>
    </source>
</evidence>
<protein>
    <submittedName>
        <fullName evidence="2">Uncharacterized protein</fullName>
    </submittedName>
</protein>
<feature type="region of interest" description="Disordered" evidence="1">
    <location>
        <begin position="309"/>
        <end position="429"/>
    </location>
</feature>
<dbReference type="OrthoDB" id="4147590at2759"/>
<feature type="compositionally biased region" description="Basic and acidic residues" evidence="1">
    <location>
        <begin position="274"/>
        <end position="290"/>
    </location>
</feature>
<feature type="region of interest" description="Disordered" evidence="1">
    <location>
        <begin position="252"/>
        <end position="290"/>
    </location>
</feature>
<organism evidence="2 3">
    <name type="scientific">Exophiala spinifera</name>
    <dbReference type="NCBI Taxonomy" id="91928"/>
    <lineage>
        <taxon>Eukaryota</taxon>
        <taxon>Fungi</taxon>
        <taxon>Dikarya</taxon>
        <taxon>Ascomycota</taxon>
        <taxon>Pezizomycotina</taxon>
        <taxon>Eurotiomycetes</taxon>
        <taxon>Chaetothyriomycetidae</taxon>
        <taxon>Chaetothyriales</taxon>
        <taxon>Herpotrichiellaceae</taxon>
        <taxon>Exophiala</taxon>
    </lineage>
</organism>
<gene>
    <name evidence="2" type="ORF">PV08_03251</name>
</gene>
<proteinExistence type="predicted"/>
<feature type="compositionally biased region" description="Polar residues" evidence="1">
    <location>
        <begin position="536"/>
        <end position="545"/>
    </location>
</feature>
<feature type="compositionally biased region" description="Polar residues" evidence="1">
    <location>
        <begin position="393"/>
        <end position="421"/>
    </location>
</feature>
<accession>A0A0D2A201</accession>
<dbReference type="HOGENOM" id="CLU_421522_0_0_1"/>
<dbReference type="Proteomes" id="UP000053328">
    <property type="component" value="Unassembled WGS sequence"/>
</dbReference>
<keyword evidence="3" id="KW-1185">Reference proteome</keyword>
<dbReference type="RefSeq" id="XP_016239178.1">
    <property type="nucleotide sequence ID" value="XM_016377608.1"/>
</dbReference>
<dbReference type="AlphaFoldDB" id="A0A0D2A201"/>
<sequence length="650" mass="71367">MSEAENPNTLKGATALEAVIPPQASSLRSFTIYRQPQVRAVTEQPSPCPSVLSSQPLNLYTETWTPSGPCMPPNPPSPPRSAQAILASNWHPHNIEANEPFPALVDPANDLINARTQLLDSLRRRSVTYSQSHPGNLRQHLDSLVSRMDPHTGHIKADEDLTRSKADLLSIMATSEALREQRRLGNAGKVFQVRFLDTADAFNDNNKKISTTKSPSLHKDAEPKEFLRHNLRMRARQGIETAMKYEQESGIGFLRRQQASDDPRTDATGGTSRGESRTREPRRPPGVTREEVALSLSMLKESFPQYYNDDGHVLSSGQNANGGGTGKSSSTRPKLKASAAAHHVDGLSSREGTSRSSRSVERLPAPPPTSETMTRPVSFEGQQYASLRIVEPTTRSRSTGVQGSKTPPGRSSVTTHYQPVSTTPPTTTTATTALSEESAQYQYPGVEPRSTCTTQPPNLQGGEHTYGNRTHMHARTRASTPGVPKMSKVRTALKKISSMLKAFVQGVGLLPSPTKSTVPKKDRQRQRHRQTPDAASDSSYDNNALRSRGIRPVDVQGQGEGVTGRRRRRRPLLQSTSRLDVSSTVASTSREASRYYSDASSSQWIMSANRTSSADEDDDEQSVRQGRVGTTRRSTPRKLQKSRKARVSKD</sequence>
<feature type="region of interest" description="Disordered" evidence="1">
    <location>
        <begin position="509"/>
        <end position="650"/>
    </location>
</feature>
<name>A0A0D2A201_9EURO</name>
<feature type="compositionally biased region" description="Polar residues" evidence="1">
    <location>
        <begin position="573"/>
        <end position="590"/>
    </location>
</feature>
<dbReference type="VEuPathDB" id="FungiDB:PV08_03251"/>
<feature type="compositionally biased region" description="Polar residues" evidence="1">
    <location>
        <begin position="370"/>
        <end position="385"/>
    </location>
</feature>